<evidence type="ECO:0000313" key="1">
    <source>
        <dbReference type="EMBL" id="GCB85590.1"/>
    </source>
</evidence>
<feature type="non-terminal residue" evidence="1">
    <location>
        <position position="60"/>
    </location>
</feature>
<dbReference type="STRING" id="75743.A0A401QJR1"/>
<comment type="caution">
    <text evidence="1">The sequence shown here is derived from an EMBL/GenBank/DDBJ whole genome shotgun (WGS) entry which is preliminary data.</text>
</comment>
<reference evidence="1 2" key="1">
    <citation type="journal article" date="2018" name="Nat. Ecol. Evol.">
        <title>Shark genomes provide insights into elasmobranch evolution and the origin of vertebrates.</title>
        <authorList>
            <person name="Hara Y"/>
            <person name="Yamaguchi K"/>
            <person name="Onimaru K"/>
            <person name="Kadota M"/>
            <person name="Koyanagi M"/>
            <person name="Keeley SD"/>
            <person name="Tatsumi K"/>
            <person name="Tanaka K"/>
            <person name="Motone F"/>
            <person name="Kageyama Y"/>
            <person name="Nozu R"/>
            <person name="Adachi N"/>
            <person name="Nishimura O"/>
            <person name="Nakagawa R"/>
            <person name="Tanegashima C"/>
            <person name="Kiyatake I"/>
            <person name="Matsumoto R"/>
            <person name="Murakumo K"/>
            <person name="Nishida K"/>
            <person name="Terakita A"/>
            <person name="Kuratani S"/>
            <person name="Sato K"/>
            <person name="Hyodo S Kuraku.S."/>
        </authorList>
    </citation>
    <scope>NUCLEOTIDE SEQUENCE [LARGE SCALE GENOMIC DNA]</scope>
</reference>
<dbReference type="Proteomes" id="UP000288216">
    <property type="component" value="Unassembled WGS sequence"/>
</dbReference>
<dbReference type="Gene3D" id="1.25.40.120">
    <property type="entry name" value="Protein prenylyltransferase"/>
    <property type="match status" value="1"/>
</dbReference>
<keyword evidence="2" id="KW-1185">Reference proteome</keyword>
<dbReference type="OrthoDB" id="1658at2759"/>
<accession>A0A401QJR1</accession>
<organism evidence="1 2">
    <name type="scientific">Scyliorhinus torazame</name>
    <name type="common">Cloudy catshark</name>
    <name type="synonym">Catulus torazame</name>
    <dbReference type="NCBI Taxonomy" id="75743"/>
    <lineage>
        <taxon>Eukaryota</taxon>
        <taxon>Metazoa</taxon>
        <taxon>Chordata</taxon>
        <taxon>Craniata</taxon>
        <taxon>Vertebrata</taxon>
        <taxon>Chondrichthyes</taxon>
        <taxon>Elasmobranchii</taxon>
        <taxon>Galeomorphii</taxon>
        <taxon>Galeoidea</taxon>
        <taxon>Carcharhiniformes</taxon>
        <taxon>Scyliorhinidae</taxon>
        <taxon>Scyliorhinus</taxon>
    </lineage>
</organism>
<dbReference type="AlphaFoldDB" id="A0A401QJR1"/>
<sequence>MRALDPLGLERETLRYFETLRAADPMRAAYFADLRSRYLIENAVLKMEYAECRVIELAGK</sequence>
<gene>
    <name evidence="1" type="ORF">scyTo_0026218</name>
</gene>
<name>A0A401QJR1_SCYTO</name>
<proteinExistence type="predicted"/>
<evidence type="ECO:0000313" key="2">
    <source>
        <dbReference type="Proteomes" id="UP000288216"/>
    </source>
</evidence>
<protein>
    <submittedName>
        <fullName evidence="1">Uncharacterized protein</fullName>
    </submittedName>
</protein>
<dbReference type="EMBL" id="BFAA01172027">
    <property type="protein sequence ID" value="GCB85590.1"/>
    <property type="molecule type" value="Genomic_DNA"/>
</dbReference>